<evidence type="ECO:0000313" key="16">
    <source>
        <dbReference type="EMBL" id="MPM50375.1"/>
    </source>
</evidence>
<evidence type="ECO:0000256" key="5">
    <source>
        <dbReference type="ARBA" id="ARBA00022763"/>
    </source>
</evidence>
<reference evidence="16" key="1">
    <citation type="submission" date="2019-08" db="EMBL/GenBank/DDBJ databases">
        <authorList>
            <person name="Kucharzyk K."/>
            <person name="Murdoch R.W."/>
            <person name="Higgins S."/>
            <person name="Loffler F."/>
        </authorList>
    </citation>
    <scope>NUCLEOTIDE SEQUENCE</scope>
</reference>
<keyword evidence="3" id="KW-0963">Cytoplasm</keyword>
<dbReference type="EMBL" id="VSSQ01012940">
    <property type="protein sequence ID" value="MPM50375.1"/>
    <property type="molecule type" value="Genomic_DNA"/>
</dbReference>
<gene>
    <name evidence="16" type="primary">uvrB_34</name>
    <name evidence="16" type="ORF">SDC9_97114</name>
</gene>
<dbReference type="GO" id="GO:0003677">
    <property type="term" value="F:DNA binding"/>
    <property type="evidence" value="ECO:0007669"/>
    <property type="project" value="InterPro"/>
</dbReference>
<evidence type="ECO:0000256" key="10">
    <source>
        <dbReference type="ARBA" id="ARBA00026033"/>
    </source>
</evidence>
<dbReference type="HAMAP" id="MF_00204">
    <property type="entry name" value="UvrB"/>
    <property type="match status" value="1"/>
</dbReference>
<dbReference type="SMART" id="SM00487">
    <property type="entry name" value="DEXDc"/>
    <property type="match status" value="1"/>
</dbReference>
<dbReference type="InterPro" id="IPR006935">
    <property type="entry name" value="Helicase/UvrB_N"/>
</dbReference>
<evidence type="ECO:0000256" key="3">
    <source>
        <dbReference type="ARBA" id="ARBA00022490"/>
    </source>
</evidence>
<dbReference type="AlphaFoldDB" id="A0A645AAZ1"/>
<dbReference type="NCBIfam" id="NF003673">
    <property type="entry name" value="PRK05298.1"/>
    <property type="match status" value="1"/>
</dbReference>
<keyword evidence="9" id="KW-0234">DNA repair</keyword>
<proteinExistence type="inferred from homology"/>
<evidence type="ECO:0000259" key="14">
    <source>
        <dbReference type="PROSITE" id="PS51192"/>
    </source>
</evidence>
<evidence type="ECO:0000259" key="15">
    <source>
        <dbReference type="PROSITE" id="PS51194"/>
    </source>
</evidence>
<dbReference type="NCBIfam" id="TIGR00631">
    <property type="entry name" value="uvrb"/>
    <property type="match status" value="1"/>
</dbReference>
<dbReference type="SUPFAM" id="SSF46600">
    <property type="entry name" value="C-terminal UvrC-binding domain of UvrB"/>
    <property type="match status" value="1"/>
</dbReference>
<name>A0A645AAZ1_9ZZZZ</name>
<evidence type="ECO:0000256" key="6">
    <source>
        <dbReference type="ARBA" id="ARBA00022769"/>
    </source>
</evidence>
<evidence type="ECO:0000256" key="7">
    <source>
        <dbReference type="ARBA" id="ARBA00022840"/>
    </source>
</evidence>
<comment type="caution">
    <text evidence="16">The sequence shown here is derived from an EMBL/GenBank/DDBJ whole genome shotgun (WGS) entry which is preliminary data.</text>
</comment>
<dbReference type="Gene3D" id="4.10.860.10">
    <property type="entry name" value="UVR domain"/>
    <property type="match status" value="1"/>
</dbReference>
<organism evidence="16">
    <name type="scientific">bioreactor metagenome</name>
    <dbReference type="NCBI Taxonomy" id="1076179"/>
    <lineage>
        <taxon>unclassified sequences</taxon>
        <taxon>metagenomes</taxon>
        <taxon>ecological metagenomes</taxon>
    </lineage>
</organism>
<dbReference type="InterPro" id="IPR001650">
    <property type="entry name" value="Helicase_C-like"/>
</dbReference>
<dbReference type="PANTHER" id="PTHR24029">
    <property type="entry name" value="UVRABC SYSTEM PROTEIN B"/>
    <property type="match status" value="1"/>
</dbReference>
<feature type="domain" description="UVR" evidence="13">
    <location>
        <begin position="634"/>
        <end position="669"/>
    </location>
</feature>
<comment type="similarity">
    <text evidence="2">Belongs to the UvrB family.</text>
</comment>
<dbReference type="InterPro" id="IPR041471">
    <property type="entry name" value="UvrB_inter"/>
</dbReference>
<keyword evidence="4" id="KW-0547">Nucleotide-binding</keyword>
<evidence type="ECO:0000256" key="8">
    <source>
        <dbReference type="ARBA" id="ARBA00022881"/>
    </source>
</evidence>
<dbReference type="InterPro" id="IPR001943">
    <property type="entry name" value="UVR_dom"/>
</dbReference>
<dbReference type="GO" id="GO:0009380">
    <property type="term" value="C:excinuclease repair complex"/>
    <property type="evidence" value="ECO:0007669"/>
    <property type="project" value="InterPro"/>
</dbReference>
<dbReference type="Pfam" id="PF02151">
    <property type="entry name" value="UVR"/>
    <property type="match status" value="1"/>
</dbReference>
<protein>
    <recommendedName>
        <fullName evidence="11">UvrABC system protein B</fullName>
    </recommendedName>
</protein>
<keyword evidence="6" id="KW-0228">DNA excision</keyword>
<dbReference type="GO" id="GO:0004518">
    <property type="term" value="F:nuclease activity"/>
    <property type="evidence" value="ECO:0007669"/>
    <property type="project" value="UniProtKB-KW"/>
</dbReference>
<dbReference type="Gene3D" id="3.40.50.300">
    <property type="entry name" value="P-loop containing nucleotide triphosphate hydrolases"/>
    <property type="match status" value="3"/>
</dbReference>
<evidence type="ECO:0000256" key="12">
    <source>
        <dbReference type="SAM" id="Coils"/>
    </source>
</evidence>
<dbReference type="PANTHER" id="PTHR24029:SF0">
    <property type="entry name" value="UVRABC SYSTEM PROTEIN B"/>
    <property type="match status" value="1"/>
</dbReference>
<dbReference type="CDD" id="cd17916">
    <property type="entry name" value="DEXHc_UvrB"/>
    <property type="match status" value="1"/>
</dbReference>
<dbReference type="SUPFAM" id="SSF52540">
    <property type="entry name" value="P-loop containing nucleoside triphosphate hydrolases"/>
    <property type="match status" value="2"/>
</dbReference>
<keyword evidence="8" id="KW-0267">Excision nuclease</keyword>
<dbReference type="InterPro" id="IPR004807">
    <property type="entry name" value="UvrB"/>
</dbReference>
<dbReference type="GO" id="GO:0005737">
    <property type="term" value="C:cytoplasm"/>
    <property type="evidence" value="ECO:0007669"/>
    <property type="project" value="UniProtKB-SubCell"/>
</dbReference>
<keyword evidence="7" id="KW-0067">ATP-binding</keyword>
<evidence type="ECO:0000256" key="4">
    <source>
        <dbReference type="ARBA" id="ARBA00022741"/>
    </source>
</evidence>
<dbReference type="SMART" id="SM00490">
    <property type="entry name" value="HELICc"/>
    <property type="match status" value="1"/>
</dbReference>
<dbReference type="Pfam" id="PF12344">
    <property type="entry name" value="UvrB"/>
    <property type="match status" value="1"/>
</dbReference>
<feature type="coiled-coil region" evidence="12">
    <location>
        <begin position="623"/>
        <end position="657"/>
    </location>
</feature>
<evidence type="ECO:0000256" key="1">
    <source>
        <dbReference type="ARBA" id="ARBA00004496"/>
    </source>
</evidence>
<feature type="domain" description="Helicase ATP-binding" evidence="14">
    <location>
        <begin position="23"/>
        <end position="162"/>
    </location>
</feature>
<dbReference type="PROSITE" id="PS50151">
    <property type="entry name" value="UVR"/>
    <property type="match status" value="1"/>
</dbReference>
<accession>A0A645AAZ1</accession>
<dbReference type="PROSITE" id="PS51192">
    <property type="entry name" value="HELICASE_ATP_BIND_1"/>
    <property type="match status" value="1"/>
</dbReference>
<comment type="subunit">
    <text evidence="10">Forms a heterotetramer with UvrA during the search for lesions. Interacts with UvrC in an incision complex.</text>
</comment>
<dbReference type="InterPro" id="IPR036876">
    <property type="entry name" value="UVR_dom_sf"/>
</dbReference>
<comment type="subcellular location">
    <subcellularLocation>
        <location evidence="1">Cytoplasm</location>
    </subcellularLocation>
</comment>
<dbReference type="Pfam" id="PF00271">
    <property type="entry name" value="Helicase_C"/>
    <property type="match status" value="1"/>
</dbReference>
<dbReference type="InterPro" id="IPR027417">
    <property type="entry name" value="P-loop_NTPase"/>
</dbReference>
<evidence type="ECO:0000256" key="11">
    <source>
        <dbReference type="ARBA" id="ARBA00029504"/>
    </source>
</evidence>
<dbReference type="PROSITE" id="PS51194">
    <property type="entry name" value="HELICASE_CTER"/>
    <property type="match status" value="1"/>
</dbReference>
<keyword evidence="12" id="KW-0175">Coiled coil</keyword>
<sequence>MFRRVSEYTPAGDQPQAIAELVRGLKEGRRFQTLLGVTGSGKTFTLANVLAQVNRPALMLSHNKTLAAQLYSEFKSFLPENAVEFFVSYYDYYLPESYIPQTDTYIAKDASINDNLEKLRLATTANLLERRDTIVVASVSCIYGLGSPADYADMCVTVERSARWRRDDLLHKLVDIQYERNDTAPGAGQFRVKGDTVEIYEPQRDDFIRISFWGDEVEAISRHDAVSGKLKTRPASITFYPCKHFVLPADRIAEATSTILEEMKQQVRFFESQGLLVEAQRIYQRVTYDLEMLQELGYTSGIENYSRHLAKRPPGSRPYCLLDFFPKDFITVIDESHVTIPQLNGMFKADRSRKQTLIDHGFRLPSALDNRPLTFAEFEMLRRRTIFVSATPAEYELKLSGPPVEQVIRPTGLLDPAIEVRPLEGQVDDVAAEIRDAARRHERVIVTTLTKKSAERLSDYLNELQLRVSYLHSEMDALERVRVLGKLESGDFDCLIGINLLREGIDLPEVALVAILDADKEGFLRSGRALIQVAGRAARNVNGRVILYAETVTPSMRQLLDVTAAHRERQKAYNETHHVKPRTIVKSKRLTIGDAVGASGDKHAASEAAASVFAAAGGAAGALEVKNLDEQQLARLVAELENEMLAAAAALEFERAAGLRDQLRAITRNRFVRSGGEQPE</sequence>
<dbReference type="Pfam" id="PF04851">
    <property type="entry name" value="ResIII"/>
    <property type="match status" value="1"/>
</dbReference>
<dbReference type="GO" id="GO:0016887">
    <property type="term" value="F:ATP hydrolysis activity"/>
    <property type="evidence" value="ECO:0007669"/>
    <property type="project" value="InterPro"/>
</dbReference>
<dbReference type="Pfam" id="PF17757">
    <property type="entry name" value="UvrB_inter"/>
    <property type="match status" value="1"/>
</dbReference>
<evidence type="ECO:0000256" key="9">
    <source>
        <dbReference type="ARBA" id="ARBA00023204"/>
    </source>
</evidence>
<keyword evidence="5" id="KW-0227">DNA damage</keyword>
<evidence type="ECO:0000259" key="13">
    <source>
        <dbReference type="PROSITE" id="PS50151"/>
    </source>
</evidence>
<dbReference type="GO" id="GO:0005524">
    <property type="term" value="F:ATP binding"/>
    <property type="evidence" value="ECO:0007669"/>
    <property type="project" value="UniProtKB-KW"/>
</dbReference>
<dbReference type="InterPro" id="IPR014001">
    <property type="entry name" value="Helicase_ATP-bd"/>
</dbReference>
<dbReference type="GO" id="GO:0006289">
    <property type="term" value="P:nucleotide-excision repair"/>
    <property type="evidence" value="ECO:0007669"/>
    <property type="project" value="InterPro"/>
</dbReference>
<dbReference type="InterPro" id="IPR024759">
    <property type="entry name" value="UvrB_YAD/RRR_dom"/>
</dbReference>
<feature type="domain" description="Helicase C-terminal" evidence="15">
    <location>
        <begin position="426"/>
        <end position="591"/>
    </location>
</feature>
<evidence type="ECO:0000256" key="2">
    <source>
        <dbReference type="ARBA" id="ARBA00008533"/>
    </source>
</evidence>